<dbReference type="GO" id="GO:0051536">
    <property type="term" value="F:iron-sulfur cluster binding"/>
    <property type="evidence" value="ECO:0007669"/>
    <property type="project" value="UniProtKB-KW"/>
</dbReference>
<dbReference type="HOGENOM" id="CLU_044700_0_0_0"/>
<dbReference type="InterPro" id="IPR007197">
    <property type="entry name" value="rSAM"/>
</dbReference>
<dbReference type="STRING" id="572547.Amico_0594"/>
<dbReference type="EMBL" id="CP001997">
    <property type="protein sequence ID" value="ADE56729.1"/>
    <property type="molecule type" value="Genomic_DNA"/>
</dbReference>
<dbReference type="Pfam" id="PF04055">
    <property type="entry name" value="Radical_SAM"/>
    <property type="match status" value="1"/>
</dbReference>
<dbReference type="SFLD" id="SFLDG01067">
    <property type="entry name" value="SPASM/twitch_domain_containing"/>
    <property type="match status" value="1"/>
</dbReference>
<evidence type="ECO:0000256" key="3">
    <source>
        <dbReference type="ARBA" id="ARBA00023004"/>
    </source>
</evidence>
<protein>
    <submittedName>
        <fullName evidence="6">Radical SAM domain protein</fullName>
    </submittedName>
</protein>
<dbReference type="CDD" id="cd21128">
    <property type="entry name" value="SPASM_rSAM"/>
    <property type="match status" value="1"/>
</dbReference>
<accession>D5EDU7</accession>
<dbReference type="PANTHER" id="PTHR43524">
    <property type="entry name" value="RADICAL SAM SUPERFAMILY PROTEIN"/>
    <property type="match status" value="1"/>
</dbReference>
<dbReference type="InterPro" id="IPR013785">
    <property type="entry name" value="Aldolase_TIM"/>
</dbReference>
<evidence type="ECO:0000259" key="5">
    <source>
        <dbReference type="PROSITE" id="PS51918"/>
    </source>
</evidence>
<dbReference type="Proteomes" id="UP000002366">
    <property type="component" value="Chromosome"/>
</dbReference>
<dbReference type="Gene3D" id="3.20.20.70">
    <property type="entry name" value="Aldolase class I"/>
    <property type="match status" value="1"/>
</dbReference>
<dbReference type="KEGG" id="aco:Amico_0594"/>
<dbReference type="PROSITE" id="PS51918">
    <property type="entry name" value="RADICAL_SAM"/>
    <property type="match status" value="1"/>
</dbReference>
<dbReference type="AlphaFoldDB" id="D5EDU7"/>
<dbReference type="SUPFAM" id="SSF102114">
    <property type="entry name" value="Radical SAM enzymes"/>
    <property type="match status" value="1"/>
</dbReference>
<keyword evidence="3" id="KW-0408">Iron</keyword>
<keyword evidence="4" id="KW-0411">Iron-sulfur</keyword>
<dbReference type="SFLD" id="SFLDS00029">
    <property type="entry name" value="Radical_SAM"/>
    <property type="match status" value="1"/>
</dbReference>
<dbReference type="Pfam" id="PF13186">
    <property type="entry name" value="SPASM"/>
    <property type="match status" value="1"/>
</dbReference>
<feature type="domain" description="Radical SAM core" evidence="5">
    <location>
        <begin position="108"/>
        <end position="316"/>
    </location>
</feature>
<keyword evidence="2" id="KW-0479">Metal-binding</keyword>
<organism evidence="6 7">
    <name type="scientific">Aminobacterium colombiense (strain DSM 12261 / ALA-1)</name>
    <dbReference type="NCBI Taxonomy" id="572547"/>
    <lineage>
        <taxon>Bacteria</taxon>
        <taxon>Thermotogati</taxon>
        <taxon>Synergistota</taxon>
        <taxon>Synergistia</taxon>
        <taxon>Synergistales</taxon>
        <taxon>Aminobacteriaceae</taxon>
        <taxon>Aminobacterium</taxon>
    </lineage>
</organism>
<sequence>MAITMIDRAKGILSQKAIEKAASMLKKGDEKNLTTLFRGIAGIAPARYHRETFKQLADMVEKNDPFVGFVKRIALELNPHCLSKFIHNLVVNFMVLGRGIRDQKEKEYNVHLPNFMVISPTMKCNLHCKGCYAAEYDTSRELTFYELDNLLKDAKDLGMYFFTFSGGEAFFRNDLLDLWEKHNDCYFQVYTNGTLLDDKMVDRLVKLGNVMPMISVEGSREQTDFRRGAGVYDKVIAAYQRLNEAGVMFGFSATYTRSAADYMASDEFIQTMIQRGCKVGWFFQYVPVGENPDLSYMATPHQRARLHEKVEEWRHRDDCPIFIGDFWNDGPYVDGCMAAGERYWHIISDGSVEPCVFVPFAVDNIRQKSLVDIARSPFFTYIRNQLPYDGEDNLLRPCMILDHPDVLREVVTKFGARPCHGGLGNLLSGEIPRALDEYAQEIKQIYDPLWEKREKGKYLKSLEKEDKKEWLERMTLPTGSEEK</sequence>
<dbReference type="GO" id="GO:0003824">
    <property type="term" value="F:catalytic activity"/>
    <property type="evidence" value="ECO:0007669"/>
    <property type="project" value="InterPro"/>
</dbReference>
<keyword evidence="1" id="KW-0949">S-adenosyl-L-methionine</keyword>
<name>D5EDU7_AMICL</name>
<dbReference type="OrthoDB" id="9782387at2"/>
<reference evidence="6 7" key="1">
    <citation type="journal article" date="2010" name="Stand. Genomic Sci.">
        <title>Complete genome sequence of Aminobacterium colombiense type strain (ALA-1).</title>
        <authorList>
            <person name="Chertkov O."/>
            <person name="Sikorski J."/>
            <person name="Brambilla E."/>
            <person name="Lapidus A."/>
            <person name="Copeland A."/>
            <person name="Glavina Del Rio T."/>
            <person name="Nolan M."/>
            <person name="Lucas S."/>
            <person name="Tice H."/>
            <person name="Cheng J.F."/>
            <person name="Han C."/>
            <person name="Detter J.C."/>
            <person name="Bruce D."/>
            <person name="Tapia R."/>
            <person name="Goodwin L."/>
            <person name="Pitluck S."/>
            <person name="Liolios K."/>
            <person name="Ivanova N."/>
            <person name="Mavromatis K."/>
            <person name="Ovchinnikova G."/>
            <person name="Pati A."/>
            <person name="Chen A."/>
            <person name="Palaniappan K."/>
            <person name="Land M."/>
            <person name="Hauser L."/>
            <person name="Chang Y.J."/>
            <person name="Jeffries C.D."/>
            <person name="Spring S."/>
            <person name="Rohde M."/>
            <person name="Goker M."/>
            <person name="Bristow J."/>
            <person name="Eisen J.A."/>
            <person name="Markowitz V."/>
            <person name="Hugenholtz P."/>
            <person name="Kyrpides N.C."/>
            <person name="Klenk H.P."/>
        </authorList>
    </citation>
    <scope>NUCLEOTIDE SEQUENCE [LARGE SCALE GENOMIC DNA]</scope>
    <source>
        <strain evidence="7">DSM 12261 / ALA-1</strain>
    </source>
</reference>
<dbReference type="PANTHER" id="PTHR43524:SF1">
    <property type="entry name" value="RADICAL SAM SUPERFAMILY PROTEIN"/>
    <property type="match status" value="1"/>
</dbReference>
<dbReference type="GO" id="GO:0046872">
    <property type="term" value="F:metal ion binding"/>
    <property type="evidence" value="ECO:0007669"/>
    <property type="project" value="UniProtKB-KW"/>
</dbReference>
<dbReference type="CDD" id="cd01335">
    <property type="entry name" value="Radical_SAM"/>
    <property type="match status" value="1"/>
</dbReference>
<evidence type="ECO:0000256" key="2">
    <source>
        <dbReference type="ARBA" id="ARBA00022723"/>
    </source>
</evidence>
<proteinExistence type="predicted"/>
<gene>
    <name evidence="6" type="ordered locus">Amico_0594</name>
</gene>
<evidence type="ECO:0000256" key="4">
    <source>
        <dbReference type="ARBA" id="ARBA00023014"/>
    </source>
</evidence>
<dbReference type="InterPro" id="IPR058240">
    <property type="entry name" value="rSAM_sf"/>
</dbReference>
<evidence type="ECO:0000256" key="1">
    <source>
        <dbReference type="ARBA" id="ARBA00022691"/>
    </source>
</evidence>
<dbReference type="InterPro" id="IPR023885">
    <property type="entry name" value="4Fe4S-binding_SPASM_dom"/>
</dbReference>
<dbReference type="eggNOG" id="COG0535">
    <property type="taxonomic scope" value="Bacteria"/>
</dbReference>
<evidence type="ECO:0000313" key="6">
    <source>
        <dbReference type="EMBL" id="ADE56729.1"/>
    </source>
</evidence>
<keyword evidence="7" id="KW-1185">Reference proteome</keyword>
<evidence type="ECO:0000313" key="7">
    <source>
        <dbReference type="Proteomes" id="UP000002366"/>
    </source>
</evidence>